<dbReference type="Pfam" id="PF00620">
    <property type="entry name" value="RhoGAP"/>
    <property type="match status" value="1"/>
</dbReference>
<evidence type="ECO:0000256" key="1">
    <source>
        <dbReference type="SAM" id="MobiDB-lite"/>
    </source>
</evidence>
<dbReference type="CDD" id="cd00159">
    <property type="entry name" value="RhoGAP"/>
    <property type="match status" value="1"/>
</dbReference>
<dbReference type="PANTHER" id="PTHR15670:SF4">
    <property type="entry name" value="RHO GTPASE-ACTIVATING PROTEIN 11A"/>
    <property type="match status" value="1"/>
</dbReference>
<feature type="region of interest" description="Disordered" evidence="1">
    <location>
        <begin position="387"/>
        <end position="408"/>
    </location>
</feature>
<sequence>MENGRQEEREEGGWREVPALLKAETVQAAVRNHLESKGLGARQLEPKQRLRRPRMAGKKVEGTVYASWPVNNVSLLPFIFLSLFQPPLPPQVWVSDERVCFGVALEAPQPKQLLEPLDGRGIGVWLPRVFAECVRVLRENVGVAGIFRKSGSLTRQRVLRSTLECGEELSSPNVHDVASVLKQYLREIPTPLLPPSIGPALEWAWSCEKGERVDIVMCALLQLPHPHLQMARELCNLMSLVASHQSQSLMDSHSLAVVMTPNIMPTQHSNPANLETHLTTSTGIVELMIDHAHLIGLVPAHVINHAHQLAKINESATSSNESLETGDAKKDKQKRISVTDKVLGWGTKLMSTLGGGSRDVVDYTHSPFGSNEDGGGLQMGKSQLFDPSLPLHSRATPKTPRSGHKRRRSFLSARRHTDGRHGHRSLFTNPFRGPTLKGGEFSRLGSARLSERKFPWLQGHTPMTPDPGVQLVGFGVRSSLTGDFTDGDFPSNVTVGNPIAMTPVLGNNALLASLSEESVSRVAVGEGEKGEEGERKGERIINEGVEPPKTYSVVSRKHSGKRMRC</sequence>
<protein>
    <submittedName>
        <fullName evidence="3">Rho GTPase-activating protein 11A</fullName>
    </submittedName>
</protein>
<dbReference type="Gene3D" id="1.10.555.10">
    <property type="entry name" value="Rho GTPase activation protein"/>
    <property type="match status" value="1"/>
</dbReference>
<dbReference type="InterPro" id="IPR000198">
    <property type="entry name" value="RhoGAP_dom"/>
</dbReference>
<evidence type="ECO:0000313" key="4">
    <source>
        <dbReference type="Proteomes" id="UP001174909"/>
    </source>
</evidence>
<dbReference type="Proteomes" id="UP001174909">
    <property type="component" value="Unassembled WGS sequence"/>
</dbReference>
<dbReference type="AlphaFoldDB" id="A0AA35TI28"/>
<dbReference type="PROSITE" id="PS50238">
    <property type="entry name" value="RHOGAP"/>
    <property type="match status" value="1"/>
</dbReference>
<evidence type="ECO:0000259" key="2">
    <source>
        <dbReference type="PROSITE" id="PS50238"/>
    </source>
</evidence>
<dbReference type="GO" id="GO:0007165">
    <property type="term" value="P:signal transduction"/>
    <property type="evidence" value="ECO:0007669"/>
    <property type="project" value="InterPro"/>
</dbReference>
<feature type="domain" description="Rho-GAP" evidence="2">
    <location>
        <begin position="112"/>
        <end position="296"/>
    </location>
</feature>
<accession>A0AA35TI28</accession>
<reference evidence="3" key="1">
    <citation type="submission" date="2023-03" db="EMBL/GenBank/DDBJ databases">
        <authorList>
            <person name="Steffen K."/>
            <person name="Cardenas P."/>
        </authorList>
    </citation>
    <scope>NUCLEOTIDE SEQUENCE</scope>
</reference>
<dbReference type="InterPro" id="IPR042869">
    <property type="entry name" value="ARHGAP11A/B"/>
</dbReference>
<feature type="compositionally biased region" description="Basic and acidic residues" evidence="1">
    <location>
        <begin position="526"/>
        <end position="541"/>
    </location>
</feature>
<dbReference type="EMBL" id="CASHTH010003728">
    <property type="protein sequence ID" value="CAI8048404.1"/>
    <property type="molecule type" value="Genomic_DNA"/>
</dbReference>
<feature type="compositionally biased region" description="Basic residues" evidence="1">
    <location>
        <begin position="555"/>
        <end position="565"/>
    </location>
</feature>
<proteinExistence type="predicted"/>
<feature type="non-terminal residue" evidence="3">
    <location>
        <position position="565"/>
    </location>
</feature>
<dbReference type="InterPro" id="IPR008936">
    <property type="entry name" value="Rho_GTPase_activation_prot"/>
</dbReference>
<gene>
    <name evidence="3" type="ORF">GBAR_LOCUS26708</name>
</gene>
<dbReference type="SUPFAM" id="SSF48350">
    <property type="entry name" value="GTPase activation domain, GAP"/>
    <property type="match status" value="1"/>
</dbReference>
<evidence type="ECO:0000313" key="3">
    <source>
        <dbReference type="EMBL" id="CAI8048404.1"/>
    </source>
</evidence>
<dbReference type="GO" id="GO:0005096">
    <property type="term" value="F:GTPase activator activity"/>
    <property type="evidence" value="ECO:0007669"/>
    <property type="project" value="TreeGrafter"/>
</dbReference>
<feature type="region of interest" description="Disordered" evidence="1">
    <location>
        <begin position="522"/>
        <end position="565"/>
    </location>
</feature>
<comment type="caution">
    <text evidence="3">The sequence shown here is derived from an EMBL/GenBank/DDBJ whole genome shotgun (WGS) entry which is preliminary data.</text>
</comment>
<feature type="region of interest" description="Disordered" evidence="1">
    <location>
        <begin position="314"/>
        <end position="335"/>
    </location>
</feature>
<name>A0AA35TI28_GEOBA</name>
<feature type="compositionally biased region" description="Polar residues" evidence="1">
    <location>
        <begin position="314"/>
        <end position="323"/>
    </location>
</feature>
<dbReference type="SMART" id="SM00324">
    <property type="entry name" value="RhoGAP"/>
    <property type="match status" value="1"/>
</dbReference>
<keyword evidence="4" id="KW-1185">Reference proteome</keyword>
<dbReference type="PANTHER" id="PTHR15670">
    <property type="entry name" value="RHO GTPASE ACTIVATING PROTEIN 11A"/>
    <property type="match status" value="1"/>
</dbReference>
<organism evidence="3 4">
    <name type="scientific">Geodia barretti</name>
    <name type="common">Barrett's horny sponge</name>
    <dbReference type="NCBI Taxonomy" id="519541"/>
    <lineage>
        <taxon>Eukaryota</taxon>
        <taxon>Metazoa</taxon>
        <taxon>Porifera</taxon>
        <taxon>Demospongiae</taxon>
        <taxon>Heteroscleromorpha</taxon>
        <taxon>Tetractinellida</taxon>
        <taxon>Astrophorina</taxon>
        <taxon>Geodiidae</taxon>
        <taxon>Geodia</taxon>
    </lineage>
</organism>